<organism evidence="2 3">
    <name type="scientific">Peribacillus frigoritolerans</name>
    <dbReference type="NCBI Taxonomy" id="450367"/>
    <lineage>
        <taxon>Bacteria</taxon>
        <taxon>Bacillati</taxon>
        <taxon>Bacillota</taxon>
        <taxon>Bacilli</taxon>
        <taxon>Bacillales</taxon>
        <taxon>Bacillaceae</taxon>
        <taxon>Peribacillus</taxon>
    </lineage>
</organism>
<dbReference type="Pfam" id="PF03323">
    <property type="entry name" value="GerA"/>
    <property type="match status" value="1"/>
</dbReference>
<dbReference type="EMBL" id="JAGTPW010000082">
    <property type="protein sequence ID" value="MBR8646250.1"/>
    <property type="molecule type" value="Genomic_DNA"/>
</dbReference>
<proteinExistence type="predicted"/>
<dbReference type="GO" id="GO:0009847">
    <property type="term" value="P:spore germination"/>
    <property type="evidence" value="ECO:0007669"/>
    <property type="project" value="InterPro"/>
</dbReference>
<accession>A0A941FLB2</accession>
<keyword evidence="1" id="KW-0472">Membrane</keyword>
<gene>
    <name evidence="2" type="ORF">KEH51_27975</name>
</gene>
<dbReference type="AlphaFoldDB" id="A0A941FLB2"/>
<dbReference type="GO" id="GO:0016020">
    <property type="term" value="C:membrane"/>
    <property type="evidence" value="ECO:0007669"/>
    <property type="project" value="InterPro"/>
</dbReference>
<comment type="caution">
    <text evidence="2">The sequence shown here is derived from an EMBL/GenBank/DDBJ whole genome shotgun (WGS) entry which is preliminary data.</text>
</comment>
<evidence type="ECO:0000256" key="1">
    <source>
        <dbReference type="ARBA" id="ARBA00023136"/>
    </source>
</evidence>
<sequence>MIFYEGKASDSLLKEVNKRLNEVKTTDLQDSGMLEELIEDTALTPFPQIQNTERPDKVLAALQEEGWRSWLTARHLH</sequence>
<evidence type="ECO:0000313" key="3">
    <source>
        <dbReference type="Proteomes" id="UP000680045"/>
    </source>
</evidence>
<evidence type="ECO:0000313" key="2">
    <source>
        <dbReference type="EMBL" id="MBR8646250.1"/>
    </source>
</evidence>
<dbReference type="Proteomes" id="UP000680045">
    <property type="component" value="Unassembled WGS sequence"/>
</dbReference>
<name>A0A941FLB2_9BACI</name>
<reference evidence="2" key="1">
    <citation type="submission" date="2021-04" db="EMBL/GenBank/DDBJ databases">
        <title>Whole genome sequencing of Enterococci isolates from hospitalized patients.</title>
        <authorList>
            <person name="Ogoti B.M."/>
            <person name="Onyambu F.G."/>
        </authorList>
    </citation>
    <scope>NUCLEOTIDE SEQUENCE</scope>
    <source>
        <strain evidence="2">242</strain>
    </source>
</reference>
<dbReference type="InterPro" id="IPR004995">
    <property type="entry name" value="Spore_Ger"/>
</dbReference>
<protein>
    <submittedName>
        <fullName evidence="2">Spore germination protein</fullName>
    </submittedName>
</protein>